<keyword evidence="1" id="KW-1133">Transmembrane helix</keyword>
<accession>A0AAD4FTY4</accession>
<dbReference type="EMBL" id="AHBZ03000012">
    <property type="protein sequence ID" value="KAF7775482.1"/>
    <property type="molecule type" value="Genomic_DNA"/>
</dbReference>
<feature type="transmembrane region" description="Helical" evidence="1">
    <location>
        <begin position="12"/>
        <end position="31"/>
    </location>
</feature>
<evidence type="ECO:0000313" key="3">
    <source>
        <dbReference type="Proteomes" id="UP000016487"/>
    </source>
</evidence>
<evidence type="ECO:0000313" key="2">
    <source>
        <dbReference type="EMBL" id="KAF7775482.1"/>
    </source>
</evidence>
<reference evidence="2" key="2">
    <citation type="submission" date="2015-03" db="EMBL/GenBank/DDBJ databases">
        <title>Genome sequence of Pseudoalteromonas citrea.</title>
        <authorList>
            <person name="Xie B.-B."/>
            <person name="Rong J.-C."/>
            <person name="Qin Q.-L."/>
            <person name="Zhang Y.-Z."/>
        </authorList>
    </citation>
    <scope>NUCLEOTIDE SEQUENCE</scope>
    <source>
        <strain evidence="2">DSM 8771</strain>
    </source>
</reference>
<organism evidence="2 3">
    <name type="scientific">Pseudoalteromonas citrea</name>
    <dbReference type="NCBI Taxonomy" id="43655"/>
    <lineage>
        <taxon>Bacteria</taxon>
        <taxon>Pseudomonadati</taxon>
        <taxon>Pseudomonadota</taxon>
        <taxon>Gammaproteobacteria</taxon>
        <taxon>Alteromonadales</taxon>
        <taxon>Pseudoalteromonadaceae</taxon>
        <taxon>Pseudoalteromonas</taxon>
    </lineage>
</organism>
<dbReference type="AlphaFoldDB" id="A0AAD4FTY4"/>
<keyword evidence="1" id="KW-0472">Membrane</keyword>
<protein>
    <submittedName>
        <fullName evidence="2">Uncharacterized protein</fullName>
    </submittedName>
</protein>
<gene>
    <name evidence="2" type="ORF">PCIT_a1684</name>
</gene>
<evidence type="ECO:0000256" key="1">
    <source>
        <dbReference type="SAM" id="Phobius"/>
    </source>
</evidence>
<comment type="caution">
    <text evidence="2">The sequence shown here is derived from an EMBL/GenBank/DDBJ whole genome shotgun (WGS) entry which is preliminary data.</text>
</comment>
<sequence>MNEIKKYKHYLIVLTAVLFALYVTEPLWLMLNKQKETLLLSDVRIAKAQRLMRNKEQLDAQLQQLIQDAEKVPSLVFVDASEGEYKLSVQTKIEAILQSAGCKLNILNWDESAQILNNLEAKSVKVDFSGSPLCLAKTFRAVENSQPVLRIVKYAYGARGWYGKINENLEAEITIKSWRKVAAQ</sequence>
<keyword evidence="1" id="KW-0812">Transmembrane</keyword>
<proteinExistence type="predicted"/>
<dbReference type="Proteomes" id="UP000016487">
    <property type="component" value="Unassembled WGS sequence"/>
</dbReference>
<name>A0AAD4FTY4_9GAMM</name>
<reference evidence="2" key="1">
    <citation type="journal article" date="2012" name="J. Bacteriol.">
        <title>Genome sequences of type strains of seven species of the marine bacterium Pseudoalteromonas.</title>
        <authorList>
            <person name="Xie B.B."/>
            <person name="Shu Y.L."/>
            <person name="Qin Q.L."/>
            <person name="Rong J.C."/>
            <person name="Zhang X.Y."/>
            <person name="Chen X.L."/>
            <person name="Shi M."/>
            <person name="He H.L."/>
            <person name="Zhou B.C."/>
            <person name="Zhang Y.Z."/>
        </authorList>
    </citation>
    <scope>NUCLEOTIDE SEQUENCE</scope>
    <source>
        <strain evidence="2">DSM 8771</strain>
    </source>
</reference>
<dbReference type="RefSeq" id="WP_010361435.1">
    <property type="nucleotide sequence ID" value="NZ_AHBZ03000012.1"/>
</dbReference>